<organism evidence="5 6">
    <name type="scientific">Archangium gephyra</name>
    <dbReference type="NCBI Taxonomy" id="48"/>
    <lineage>
        <taxon>Bacteria</taxon>
        <taxon>Pseudomonadati</taxon>
        <taxon>Myxococcota</taxon>
        <taxon>Myxococcia</taxon>
        <taxon>Myxococcales</taxon>
        <taxon>Cystobacterineae</taxon>
        <taxon>Archangiaceae</taxon>
        <taxon>Archangium</taxon>
    </lineage>
</organism>
<feature type="region of interest" description="Disordered" evidence="3">
    <location>
        <begin position="38"/>
        <end position="66"/>
    </location>
</feature>
<feature type="signal peptide" evidence="4">
    <location>
        <begin position="1"/>
        <end position="17"/>
    </location>
</feature>
<comment type="caution">
    <text evidence="5">The sequence shown here is derived from an EMBL/GenBank/DDBJ whole genome shotgun (WGS) entry which is preliminary data.</text>
</comment>
<feature type="region of interest" description="Disordered" evidence="3">
    <location>
        <begin position="1119"/>
        <end position="1140"/>
    </location>
</feature>
<dbReference type="SMART" id="SM00028">
    <property type="entry name" value="TPR"/>
    <property type="match status" value="10"/>
</dbReference>
<dbReference type="Pfam" id="PF13174">
    <property type="entry name" value="TPR_6"/>
    <property type="match status" value="2"/>
</dbReference>
<sequence>MRALLLLSCVLATGALAQAKKTSAKADAGVAVPDAGVIAPGSTDASKSDAAPTQKEKPRYLEGLGRTPDQQAQLEEISRALELYEAESKEFKREVQLLVEKKYEEKRNTLANSYEKAIRDLEVLERRERLDAIAAFEEFLQRYPNDPRYTPDVMFRLAELYYERSADDQAVAMRDYEEQLKKLDPEKNPTLPPEPKVDFNKSIALYRRLINDFPDYKLNDASWYLLGYCEEKQEDFEKARQSYEQLIARYPKSKFTTEAWVRIGEYYFDAYDVADALTRAADAYEHAVADTKHPLYDKALYKLGWVYYRMDRFDDAVARFIALVDYYEAEAKRKNDEEVGGDLRSEALQYTAISFVDEKWGSLAKAQATFARLGGRRYEGEIYRRMADVYFDQTKHPEAIEAYRLVLQKDPLNKDAPKIQQRIVQAYERDRRLDEAFAESSKLANMFVPGTPWYEKWKRDPEVVQAAGELAEKSLYSTAIYHHQQALVYKQEGKFDQAKAAFETAARAYDGYLQRFPRSKNAYEMEFYLAECLYNSFQFKEAGKHYAAVRDSSQDVKYQNDAAYAAVLANQKQLDIDVKSGASKAYPVLKSTERPEGEQIAVAQLSPLEAALIDASDKYVAKAKAGDDKAPGIAYRAAEMFYTHNQFDEARRRFEAIVTGYPKAEVAKFATNLIIESYLIDKNWKAVEEVSARLASNTDVIDPKSDLYKELTKFKLGGRFKLAEELMAKGSYDEAAKKYLDLVAEEPRHEFADKALNNAAVCFENVQRFDSALKIYERIVAEYPKSALADAALFRVAVNAEKSYDFDKAIEKYQKLVKDYPTSKDRESALFNTARLLEGLQRYNEAAAAYLRYADVYPNSEDAPKNQFRAALIYEKQGDSAKEIGALNEFVTKFSSKSAQVELVVDAKKRIGDAYQKQKNDTAAKKAYAAAADEFDKRNLKAESAPVAAEAAAYSRFQLAEYVFEEFDRVKIGGTGKALANSFTAKKDAVKKVNTAYDSVVKYKRVEWTLAAFYRKGYTLERFAQTILETPVPPDIKRLGEEAVVTYQDALSAQTVALEDKAVETYTAAWNEAKKFRVSNEWTKKTLESLNRFRPKEYPMLKEPKSLISSDLTLPDGAVGTVEGNEKAVKAPQKLGEDDK</sequence>
<feature type="compositionally biased region" description="Basic and acidic residues" evidence="3">
    <location>
        <begin position="1124"/>
        <end position="1140"/>
    </location>
</feature>
<dbReference type="Pfam" id="PF13432">
    <property type="entry name" value="TPR_16"/>
    <property type="match status" value="3"/>
</dbReference>
<evidence type="ECO:0000256" key="3">
    <source>
        <dbReference type="SAM" id="MobiDB-lite"/>
    </source>
</evidence>
<dbReference type="PANTHER" id="PTHR12558:SF44">
    <property type="entry name" value="TETRATRICOPEPTIDE REPEAT-CONTAINING PROTEIN"/>
    <property type="match status" value="1"/>
</dbReference>
<protein>
    <recommendedName>
        <fullName evidence="7">Tetratricopeptide repeat protein</fullName>
    </recommendedName>
</protein>
<dbReference type="PANTHER" id="PTHR12558">
    <property type="entry name" value="CELL DIVISION CYCLE 16,23,27"/>
    <property type="match status" value="1"/>
</dbReference>
<name>A0A2W5UKL3_9BACT</name>
<evidence type="ECO:0000313" key="6">
    <source>
        <dbReference type="Proteomes" id="UP000249061"/>
    </source>
</evidence>
<reference evidence="5 6" key="1">
    <citation type="submission" date="2017-08" db="EMBL/GenBank/DDBJ databases">
        <title>Infants hospitalized years apart are colonized by the same room-sourced microbial strains.</title>
        <authorList>
            <person name="Brooks B."/>
            <person name="Olm M.R."/>
            <person name="Firek B.A."/>
            <person name="Baker R."/>
            <person name="Thomas B.C."/>
            <person name="Morowitz M.J."/>
            <person name="Banfield J.F."/>
        </authorList>
    </citation>
    <scope>NUCLEOTIDE SEQUENCE [LARGE SCALE GENOMIC DNA]</scope>
    <source>
        <strain evidence="5">S2_003_000_R2_14</strain>
    </source>
</reference>
<feature type="repeat" description="TPR" evidence="1">
    <location>
        <begin position="220"/>
        <end position="253"/>
    </location>
</feature>
<dbReference type="AlphaFoldDB" id="A0A2W5UKL3"/>
<dbReference type="SUPFAM" id="SSF48452">
    <property type="entry name" value="TPR-like"/>
    <property type="match status" value="4"/>
</dbReference>
<feature type="coiled-coil region" evidence="2">
    <location>
        <begin position="74"/>
        <end position="127"/>
    </location>
</feature>
<feature type="repeat" description="TPR" evidence="1">
    <location>
        <begin position="380"/>
        <end position="413"/>
    </location>
</feature>
<dbReference type="PROSITE" id="PS50005">
    <property type="entry name" value="TPR"/>
    <property type="match status" value="2"/>
</dbReference>
<evidence type="ECO:0008006" key="7">
    <source>
        <dbReference type="Google" id="ProtNLM"/>
    </source>
</evidence>
<evidence type="ECO:0000313" key="5">
    <source>
        <dbReference type="EMBL" id="PZR09608.1"/>
    </source>
</evidence>
<feature type="chain" id="PRO_5015839454" description="Tetratricopeptide repeat protein" evidence="4">
    <location>
        <begin position="18"/>
        <end position="1140"/>
    </location>
</feature>
<accession>A0A2W5UKL3</accession>
<evidence type="ECO:0000256" key="4">
    <source>
        <dbReference type="SAM" id="SignalP"/>
    </source>
</evidence>
<evidence type="ECO:0000256" key="2">
    <source>
        <dbReference type="SAM" id="Coils"/>
    </source>
</evidence>
<gene>
    <name evidence="5" type="ORF">DI536_21975</name>
</gene>
<dbReference type="InterPro" id="IPR011990">
    <property type="entry name" value="TPR-like_helical_dom_sf"/>
</dbReference>
<dbReference type="Proteomes" id="UP000249061">
    <property type="component" value="Unassembled WGS sequence"/>
</dbReference>
<proteinExistence type="predicted"/>
<dbReference type="Gene3D" id="1.25.40.10">
    <property type="entry name" value="Tetratricopeptide repeat domain"/>
    <property type="match status" value="6"/>
</dbReference>
<evidence type="ECO:0000256" key="1">
    <source>
        <dbReference type="PROSITE-ProRule" id="PRU00339"/>
    </source>
</evidence>
<keyword evidence="4" id="KW-0732">Signal</keyword>
<keyword evidence="1" id="KW-0802">TPR repeat</keyword>
<dbReference type="GO" id="GO:0051301">
    <property type="term" value="P:cell division"/>
    <property type="evidence" value="ECO:0007669"/>
    <property type="project" value="TreeGrafter"/>
</dbReference>
<keyword evidence="2" id="KW-0175">Coiled coil</keyword>
<dbReference type="InterPro" id="IPR019734">
    <property type="entry name" value="TPR_rpt"/>
</dbReference>
<dbReference type="EMBL" id="QFQP01000020">
    <property type="protein sequence ID" value="PZR09608.1"/>
    <property type="molecule type" value="Genomic_DNA"/>
</dbReference>